<dbReference type="EMBL" id="VOBQ01000002">
    <property type="protein sequence ID" value="TWO73051.1"/>
    <property type="molecule type" value="Genomic_DNA"/>
</dbReference>
<dbReference type="RefSeq" id="WP_145890476.1">
    <property type="nucleotide sequence ID" value="NZ_VOBQ01000002.1"/>
</dbReference>
<evidence type="ECO:0000256" key="1">
    <source>
        <dbReference type="SAM" id="SignalP"/>
    </source>
</evidence>
<feature type="signal peptide" evidence="1">
    <location>
        <begin position="1"/>
        <end position="19"/>
    </location>
</feature>
<evidence type="ECO:0000313" key="3">
    <source>
        <dbReference type="Proteomes" id="UP000318199"/>
    </source>
</evidence>
<dbReference type="AlphaFoldDB" id="A0A562ZXE4"/>
<dbReference type="Pfam" id="PF11736">
    <property type="entry name" value="DUF3299"/>
    <property type="match status" value="1"/>
</dbReference>
<dbReference type="InterPro" id="IPR021727">
    <property type="entry name" value="DUF3299"/>
</dbReference>
<organism evidence="2 3">
    <name type="scientific">Caenimonas sedimenti</name>
    <dbReference type="NCBI Taxonomy" id="2596921"/>
    <lineage>
        <taxon>Bacteria</taxon>
        <taxon>Pseudomonadati</taxon>
        <taxon>Pseudomonadota</taxon>
        <taxon>Betaproteobacteria</taxon>
        <taxon>Burkholderiales</taxon>
        <taxon>Comamonadaceae</taxon>
        <taxon>Caenimonas</taxon>
    </lineage>
</organism>
<dbReference type="OrthoDB" id="5793250at2"/>
<evidence type="ECO:0000313" key="2">
    <source>
        <dbReference type="EMBL" id="TWO73051.1"/>
    </source>
</evidence>
<dbReference type="Gene3D" id="2.40.50.870">
    <property type="entry name" value="Protein of unknown function (DUF3299)"/>
    <property type="match status" value="1"/>
</dbReference>
<accession>A0A562ZXE4</accession>
<keyword evidence="3" id="KW-1185">Reference proteome</keyword>
<feature type="chain" id="PRO_5022078480" evidence="1">
    <location>
        <begin position="20"/>
        <end position="164"/>
    </location>
</feature>
<comment type="caution">
    <text evidence="2">The sequence shown here is derived from an EMBL/GenBank/DDBJ whole genome shotgun (WGS) entry which is preliminary data.</text>
</comment>
<name>A0A562ZXE4_9BURK</name>
<dbReference type="Proteomes" id="UP000318199">
    <property type="component" value="Unassembled WGS sequence"/>
</dbReference>
<proteinExistence type="predicted"/>
<keyword evidence="1" id="KW-0732">Signal</keyword>
<gene>
    <name evidence="2" type="ORF">FN976_02100</name>
</gene>
<protein>
    <submittedName>
        <fullName evidence="2">DUF3299 domain-containing protein</fullName>
    </submittedName>
</protein>
<sequence length="164" mass="17751">MKKSLAFVMAVLAAGAVSAQLSSPVPAGTGAGVHSPNSPIAPLPQRTDVVPWPLLTTVTTKTDKNRILPVFSKEQQALNQKPQRVQGFMMPLEPGEKQTHFLLSSVPMSCSFCTPGGPESMIEVRTKEPVRYTLDPVVVQGKFATLNDDPYGLYYRVTEAVPVK</sequence>
<reference evidence="2 3" key="1">
    <citation type="submission" date="2019-07" db="EMBL/GenBank/DDBJ databases">
        <title>Caenimonas sedimenti sp. nov., isolated from activated sludge.</title>
        <authorList>
            <person name="Xu J."/>
        </authorList>
    </citation>
    <scope>NUCLEOTIDE SEQUENCE [LARGE SCALE GENOMIC DNA]</scope>
    <source>
        <strain evidence="2 3">HX-9-20</strain>
    </source>
</reference>